<evidence type="ECO:0000313" key="2">
    <source>
        <dbReference type="EMBL" id="KAL0362657.1"/>
    </source>
</evidence>
<dbReference type="SUPFAM" id="SSF53756">
    <property type="entry name" value="UDP-Glycosyltransferase/glycogen phosphorylase"/>
    <property type="match status" value="1"/>
</dbReference>
<protein>
    <submittedName>
        <fullName evidence="2">Anthocyanidin 3-O-glucoside 2'''-O-xylosyltransferase</fullName>
    </submittedName>
</protein>
<comment type="similarity">
    <text evidence="1">Belongs to the UDP-glycosyltransferase family.</text>
</comment>
<organism evidence="2">
    <name type="scientific">Sesamum calycinum</name>
    <dbReference type="NCBI Taxonomy" id="2727403"/>
    <lineage>
        <taxon>Eukaryota</taxon>
        <taxon>Viridiplantae</taxon>
        <taxon>Streptophyta</taxon>
        <taxon>Embryophyta</taxon>
        <taxon>Tracheophyta</taxon>
        <taxon>Spermatophyta</taxon>
        <taxon>Magnoliopsida</taxon>
        <taxon>eudicotyledons</taxon>
        <taxon>Gunneridae</taxon>
        <taxon>Pentapetalae</taxon>
        <taxon>asterids</taxon>
        <taxon>lamiids</taxon>
        <taxon>Lamiales</taxon>
        <taxon>Pedaliaceae</taxon>
        <taxon>Sesamum</taxon>
    </lineage>
</organism>
<accession>A0AAW2Q4M6</accession>
<dbReference type="PANTHER" id="PTHR48049:SF91">
    <property type="entry name" value="UDP-GLYCOSYLTRANSFERASE 79B7-RELATED"/>
    <property type="match status" value="1"/>
</dbReference>
<reference evidence="2" key="2">
    <citation type="journal article" date="2024" name="Plant">
        <title>Genomic evolution and insights into agronomic trait innovations of Sesamum species.</title>
        <authorList>
            <person name="Miao H."/>
            <person name="Wang L."/>
            <person name="Qu L."/>
            <person name="Liu H."/>
            <person name="Sun Y."/>
            <person name="Le M."/>
            <person name="Wang Q."/>
            <person name="Wei S."/>
            <person name="Zheng Y."/>
            <person name="Lin W."/>
            <person name="Duan Y."/>
            <person name="Cao H."/>
            <person name="Xiong S."/>
            <person name="Wang X."/>
            <person name="Wei L."/>
            <person name="Li C."/>
            <person name="Ma Q."/>
            <person name="Ju M."/>
            <person name="Zhao R."/>
            <person name="Li G."/>
            <person name="Mu C."/>
            <person name="Tian Q."/>
            <person name="Mei H."/>
            <person name="Zhang T."/>
            <person name="Gao T."/>
            <person name="Zhang H."/>
        </authorList>
    </citation>
    <scope>NUCLEOTIDE SEQUENCE</scope>
    <source>
        <strain evidence="2">KEN8</strain>
    </source>
</reference>
<reference evidence="2" key="1">
    <citation type="submission" date="2020-06" db="EMBL/GenBank/DDBJ databases">
        <authorList>
            <person name="Li T."/>
            <person name="Hu X."/>
            <person name="Zhang T."/>
            <person name="Song X."/>
            <person name="Zhang H."/>
            <person name="Dai N."/>
            <person name="Sheng W."/>
            <person name="Hou X."/>
            <person name="Wei L."/>
        </authorList>
    </citation>
    <scope>NUCLEOTIDE SEQUENCE</scope>
    <source>
        <strain evidence="2">KEN8</strain>
        <tissue evidence="2">Leaf</tissue>
    </source>
</reference>
<name>A0AAW2Q4M6_9LAMI</name>
<gene>
    <name evidence="2" type="ORF">Scaly_1220900</name>
</gene>
<sequence length="407" mass="44701">MGSHWPHHSFIHLANELARRGHSISILIPNKPLLQLGHHSLYPDLIKFHVVTIPQVEGLPPGAETASDIDITAKNPLAIAFDATADQVETILSGLKPDIVFYDFADWIPEMAARIGFKTVCYNVICASCMAIGIVPARHIPKDRRLTEEELGQPPKGYPSSTVVLRGQEALTLSFIAMDYGATKFDARITAAMQGCDAIGIRTCRELEGPMCDYLSEQYNKPVFLSGPVLPENPKGPLEEKWDKWLSKFKPKSVVYCAFGSQLILQKKQFQEMVLGFEMTGLPFFVAVSKPHGADSIEEALPEGFLERVGIEEWFMADSAGAAIGGSNTEHAAAGGGAEGGGGGRKGEMGWFSKEDLSKAIKSVMDEESEVGKLVKENHGKWRETLMSPGFMDNYVDNFIQQLYQLL</sequence>
<comment type="caution">
    <text evidence="2">The sequence shown here is derived from an EMBL/GenBank/DDBJ whole genome shotgun (WGS) entry which is preliminary data.</text>
</comment>
<proteinExistence type="inferred from homology"/>
<dbReference type="GO" id="GO:0035251">
    <property type="term" value="F:UDP-glucosyltransferase activity"/>
    <property type="evidence" value="ECO:0007669"/>
    <property type="project" value="InterPro"/>
</dbReference>
<evidence type="ECO:0000256" key="1">
    <source>
        <dbReference type="ARBA" id="ARBA00009995"/>
    </source>
</evidence>
<dbReference type="PANTHER" id="PTHR48049">
    <property type="entry name" value="GLYCOSYLTRANSFERASE"/>
    <property type="match status" value="1"/>
</dbReference>
<dbReference type="EMBL" id="JACGWM010000007">
    <property type="protein sequence ID" value="KAL0362657.1"/>
    <property type="molecule type" value="Genomic_DNA"/>
</dbReference>
<dbReference type="AlphaFoldDB" id="A0AAW2Q4M6"/>
<dbReference type="Gene3D" id="3.40.50.2000">
    <property type="entry name" value="Glycogen Phosphorylase B"/>
    <property type="match status" value="2"/>
</dbReference>
<dbReference type="InterPro" id="IPR050481">
    <property type="entry name" value="UDP-glycosyltransf_plant"/>
</dbReference>